<feature type="transmembrane region" description="Helical" evidence="7">
    <location>
        <begin position="114"/>
        <end position="133"/>
    </location>
</feature>
<proteinExistence type="inferred from homology"/>
<comment type="similarity">
    <text evidence="2">Belongs to the EamA transporter family.</text>
</comment>
<keyword evidence="6 7" id="KW-0472">Membrane</keyword>
<evidence type="ECO:0000313" key="9">
    <source>
        <dbReference type="EMBL" id="NBH61162.1"/>
    </source>
</evidence>
<evidence type="ECO:0000256" key="5">
    <source>
        <dbReference type="ARBA" id="ARBA00022989"/>
    </source>
</evidence>
<comment type="subcellular location">
    <subcellularLocation>
        <location evidence="1">Cell membrane</location>
        <topology evidence="1">Multi-pass membrane protein</topology>
    </subcellularLocation>
</comment>
<dbReference type="SUPFAM" id="SSF103481">
    <property type="entry name" value="Multidrug resistance efflux transporter EmrE"/>
    <property type="match status" value="2"/>
</dbReference>
<dbReference type="Pfam" id="PF00892">
    <property type="entry name" value="EamA"/>
    <property type="match status" value="2"/>
</dbReference>
<dbReference type="InterPro" id="IPR051258">
    <property type="entry name" value="Diverse_Substrate_Transporter"/>
</dbReference>
<accession>A0A845QGE9</accession>
<dbReference type="PANTHER" id="PTHR42920:SF5">
    <property type="entry name" value="EAMA DOMAIN-CONTAINING PROTEIN"/>
    <property type="match status" value="1"/>
</dbReference>
<sequence length="304" mass="33504">MGKGEDRKVTDKNTLKGAVFLLVAAFIWGFAMVALKAGTENLQPFSFTGYRCLLGGISLIPLWLFVDKRKSPAQREVERNPKTLVIGSIVCGLNLMTFTIAQQLGLPFTTIGKAGFITALYIILVPLAGVFLGRKIEKTVWIAVVVAMTGFYFMCLYGGSAAFNRGDMMMLFAAVFYTVYFYMVDHFVQQLDPVKFSSCQFIVTGIVCSVISLLFEDTSLADVQAAIVPLLYGGICSCGLGYTFQVIGQRYMEPAKASLLLSSETVFTMIAGMIFFQEKLAFREYLGCGLIFCAIILSQMQRKS</sequence>
<feature type="transmembrane region" description="Helical" evidence="7">
    <location>
        <begin position="140"/>
        <end position="162"/>
    </location>
</feature>
<feature type="transmembrane region" description="Helical" evidence="7">
    <location>
        <begin position="84"/>
        <end position="102"/>
    </location>
</feature>
<feature type="transmembrane region" description="Helical" evidence="7">
    <location>
        <begin position="17"/>
        <end position="35"/>
    </location>
</feature>
<keyword evidence="3" id="KW-1003">Cell membrane</keyword>
<evidence type="ECO:0000256" key="4">
    <source>
        <dbReference type="ARBA" id="ARBA00022692"/>
    </source>
</evidence>
<gene>
    <name evidence="9" type="ORF">D0435_05790</name>
</gene>
<evidence type="ECO:0000256" key="3">
    <source>
        <dbReference type="ARBA" id="ARBA00022475"/>
    </source>
</evidence>
<dbReference type="InterPro" id="IPR000620">
    <property type="entry name" value="EamA_dom"/>
</dbReference>
<feature type="transmembrane region" description="Helical" evidence="7">
    <location>
        <begin position="282"/>
        <end position="300"/>
    </location>
</feature>
<evidence type="ECO:0000256" key="6">
    <source>
        <dbReference type="ARBA" id="ARBA00023136"/>
    </source>
</evidence>
<dbReference type="AlphaFoldDB" id="A0A845QGE9"/>
<reference evidence="9 10" key="1">
    <citation type="submission" date="2018-08" db="EMBL/GenBank/DDBJ databases">
        <title>Murine metabolic-syndrome-specific gut microbial biobank.</title>
        <authorList>
            <person name="Liu C."/>
        </authorList>
    </citation>
    <scope>NUCLEOTIDE SEQUENCE [LARGE SCALE GENOMIC DNA]</scope>
    <source>
        <strain evidence="9 10">28</strain>
    </source>
</reference>
<evidence type="ECO:0000256" key="1">
    <source>
        <dbReference type="ARBA" id="ARBA00004651"/>
    </source>
</evidence>
<feature type="transmembrane region" description="Helical" evidence="7">
    <location>
        <begin position="196"/>
        <end position="215"/>
    </location>
</feature>
<keyword evidence="5 7" id="KW-1133">Transmembrane helix</keyword>
<feature type="domain" description="EamA" evidence="8">
    <location>
        <begin position="165"/>
        <end position="298"/>
    </location>
</feature>
<dbReference type="GO" id="GO:0005886">
    <property type="term" value="C:plasma membrane"/>
    <property type="evidence" value="ECO:0007669"/>
    <property type="project" value="UniProtKB-SubCell"/>
</dbReference>
<feature type="transmembrane region" description="Helical" evidence="7">
    <location>
        <begin position="47"/>
        <end position="64"/>
    </location>
</feature>
<feature type="transmembrane region" description="Helical" evidence="7">
    <location>
        <begin position="227"/>
        <end position="247"/>
    </location>
</feature>
<name>A0A845QGE9_9FIRM</name>
<evidence type="ECO:0000259" key="8">
    <source>
        <dbReference type="Pfam" id="PF00892"/>
    </source>
</evidence>
<dbReference type="EMBL" id="QXWK01000009">
    <property type="protein sequence ID" value="NBH61162.1"/>
    <property type="molecule type" value="Genomic_DNA"/>
</dbReference>
<comment type="caution">
    <text evidence="9">The sequence shown here is derived from an EMBL/GenBank/DDBJ whole genome shotgun (WGS) entry which is preliminary data.</text>
</comment>
<dbReference type="Proteomes" id="UP000446866">
    <property type="component" value="Unassembled WGS sequence"/>
</dbReference>
<dbReference type="InterPro" id="IPR037185">
    <property type="entry name" value="EmrE-like"/>
</dbReference>
<evidence type="ECO:0000256" key="2">
    <source>
        <dbReference type="ARBA" id="ARBA00007362"/>
    </source>
</evidence>
<evidence type="ECO:0000313" key="10">
    <source>
        <dbReference type="Proteomes" id="UP000446866"/>
    </source>
</evidence>
<evidence type="ECO:0000256" key="7">
    <source>
        <dbReference type="SAM" id="Phobius"/>
    </source>
</evidence>
<dbReference type="Gene3D" id="1.10.3730.20">
    <property type="match status" value="1"/>
</dbReference>
<protein>
    <submittedName>
        <fullName evidence="9">DMT family transporter</fullName>
    </submittedName>
</protein>
<keyword evidence="10" id="KW-1185">Reference proteome</keyword>
<feature type="transmembrane region" description="Helical" evidence="7">
    <location>
        <begin position="168"/>
        <end position="184"/>
    </location>
</feature>
<keyword evidence="4 7" id="KW-0812">Transmembrane</keyword>
<organism evidence="9 10">
    <name type="scientific">Anaerotruncus colihominis</name>
    <dbReference type="NCBI Taxonomy" id="169435"/>
    <lineage>
        <taxon>Bacteria</taxon>
        <taxon>Bacillati</taxon>
        <taxon>Bacillota</taxon>
        <taxon>Clostridia</taxon>
        <taxon>Eubacteriales</taxon>
        <taxon>Oscillospiraceae</taxon>
        <taxon>Anaerotruncus</taxon>
    </lineage>
</organism>
<dbReference type="PANTHER" id="PTHR42920">
    <property type="entry name" value="OS03G0707200 PROTEIN-RELATED"/>
    <property type="match status" value="1"/>
</dbReference>
<feature type="domain" description="EamA" evidence="8">
    <location>
        <begin position="16"/>
        <end position="154"/>
    </location>
</feature>
<feature type="transmembrane region" description="Helical" evidence="7">
    <location>
        <begin position="259"/>
        <end position="276"/>
    </location>
</feature>